<dbReference type="Gene3D" id="1.20.90.10">
    <property type="entry name" value="Phospholipase A2 domain"/>
    <property type="match status" value="1"/>
</dbReference>
<reference evidence="2 4" key="2">
    <citation type="submission" date="2019-08" db="EMBL/GenBank/DDBJ databases">
        <title>Deep-cultivation of Planctomycetes and their phenomic and genomic characterization uncovers novel biology.</title>
        <authorList>
            <person name="Wiegand S."/>
            <person name="Jogler M."/>
            <person name="Boedeker C."/>
            <person name="Pinto D."/>
            <person name="Vollmers J."/>
            <person name="Rivas-Marin E."/>
            <person name="Kohn T."/>
            <person name="Peeters S.H."/>
            <person name="Heuer A."/>
            <person name="Rast P."/>
            <person name="Oberbeckmann S."/>
            <person name="Bunk B."/>
            <person name="Jeske O."/>
            <person name="Meyerdierks A."/>
            <person name="Storesund J.E."/>
            <person name="Kallscheuer N."/>
            <person name="Luecker S."/>
            <person name="Lage O.M."/>
            <person name="Pohl T."/>
            <person name="Merkel B.J."/>
            <person name="Hornburger P."/>
            <person name="Mueller R.-W."/>
            <person name="Bruemmer F."/>
            <person name="Labrenz M."/>
            <person name="Spormann A.M."/>
            <person name="Op den Camp H."/>
            <person name="Overmann J."/>
            <person name="Amann R."/>
            <person name="Jetten M.S.M."/>
            <person name="Mascher T."/>
            <person name="Medema M.H."/>
            <person name="Devos D.P."/>
            <person name="Kaster A.-K."/>
            <person name="Ovreas L."/>
            <person name="Rohde M."/>
            <person name="Galperin M.Y."/>
            <person name="Jogler C."/>
        </authorList>
    </citation>
    <scope>NUCLEOTIDE SEQUENCE [LARGE SCALE GENOMIC DNA]</scope>
    <source>
        <strain evidence="2 4">DSM 8797</strain>
    </source>
</reference>
<reference evidence="1 3" key="1">
    <citation type="journal article" date="2018" name="Nat. Biotechnol.">
        <title>A standardized bacterial taxonomy based on genome phylogeny substantially revises the tree of life.</title>
        <authorList>
            <person name="Parks D.H."/>
            <person name="Chuvochina M."/>
            <person name="Waite D.W."/>
            <person name="Rinke C."/>
            <person name="Skarshewski A."/>
            <person name="Chaumeil P.A."/>
            <person name="Hugenholtz P."/>
        </authorList>
    </citation>
    <scope>NUCLEOTIDE SEQUENCE [LARGE SCALE GENOMIC DNA]</scope>
    <source>
        <strain evidence="1">UBA9375</strain>
    </source>
</reference>
<dbReference type="GO" id="GO:0006644">
    <property type="term" value="P:phospholipid metabolic process"/>
    <property type="evidence" value="ECO:0007669"/>
    <property type="project" value="InterPro"/>
</dbReference>
<dbReference type="AlphaFoldDB" id="A0A3D3RAG4"/>
<protein>
    <recommendedName>
        <fullName evidence="5">Prokaryotic phospholipase A2</fullName>
    </recommendedName>
</protein>
<evidence type="ECO:0000313" key="2">
    <source>
        <dbReference type="EMBL" id="QEG19998.1"/>
    </source>
</evidence>
<dbReference type="GO" id="GO:0050482">
    <property type="term" value="P:arachidonate secretion"/>
    <property type="evidence" value="ECO:0007669"/>
    <property type="project" value="InterPro"/>
</dbReference>
<accession>A0A517XKC8</accession>
<accession>A0A3D3RAG4</accession>
<evidence type="ECO:0008006" key="5">
    <source>
        <dbReference type="Google" id="ProtNLM"/>
    </source>
</evidence>
<dbReference type="RefSeq" id="WP_002645102.1">
    <property type="nucleotide sequence ID" value="NZ_CAXBMG010000012.1"/>
</dbReference>
<gene>
    <name evidence="1" type="ORF">DIT97_16800</name>
    <name evidence="2" type="ORF">GmarT_59070</name>
</gene>
<name>A0A3D3RAG4_9PLAN</name>
<dbReference type="Proteomes" id="UP000263642">
    <property type="component" value="Unassembled WGS sequence"/>
</dbReference>
<proteinExistence type="predicted"/>
<organism evidence="1 3">
    <name type="scientific">Gimesia maris</name>
    <dbReference type="NCBI Taxonomy" id="122"/>
    <lineage>
        <taxon>Bacteria</taxon>
        <taxon>Pseudomonadati</taxon>
        <taxon>Planctomycetota</taxon>
        <taxon>Planctomycetia</taxon>
        <taxon>Planctomycetales</taxon>
        <taxon>Planctomycetaceae</taxon>
        <taxon>Gimesia</taxon>
    </lineage>
</organism>
<evidence type="ECO:0000313" key="4">
    <source>
        <dbReference type="Proteomes" id="UP000322887"/>
    </source>
</evidence>
<dbReference type="GeneID" id="98650317"/>
<dbReference type="GO" id="GO:0004623">
    <property type="term" value="F:phospholipase A2 activity"/>
    <property type="evidence" value="ECO:0007669"/>
    <property type="project" value="InterPro"/>
</dbReference>
<dbReference type="Proteomes" id="UP000322887">
    <property type="component" value="Chromosome"/>
</dbReference>
<sequence length="124" mass="14637">MIEIKTADLPEALVLLMEGPEPPDYFISNGCSYSPDQWGGVDIRPACHWHDYAYQRGGCKKDRELADGQLYRNLRRCDLGKFMANVYYRRVRLFGVAAFNWAEGKIPTNPWHYWLLFWDRYIKL</sequence>
<dbReference type="InterPro" id="IPR036444">
    <property type="entry name" value="PLipase_A2_dom_sf"/>
</dbReference>
<dbReference type="EMBL" id="CP042910">
    <property type="protein sequence ID" value="QEG19998.1"/>
    <property type="molecule type" value="Genomic_DNA"/>
</dbReference>
<dbReference type="EMBL" id="DQAY01000104">
    <property type="protein sequence ID" value="HCO24600.1"/>
    <property type="molecule type" value="Genomic_DNA"/>
</dbReference>
<evidence type="ECO:0000313" key="3">
    <source>
        <dbReference type="Proteomes" id="UP000263642"/>
    </source>
</evidence>
<dbReference type="SUPFAM" id="SSF48619">
    <property type="entry name" value="Phospholipase A2, PLA2"/>
    <property type="match status" value="1"/>
</dbReference>
<keyword evidence="4" id="KW-1185">Reference proteome</keyword>
<evidence type="ECO:0000313" key="1">
    <source>
        <dbReference type="EMBL" id="HCO24600.1"/>
    </source>
</evidence>